<feature type="domain" description="Carrier" evidence="1">
    <location>
        <begin position="1"/>
        <end position="74"/>
    </location>
</feature>
<dbReference type="EMBL" id="JACHIW010000002">
    <property type="protein sequence ID" value="MBB5158974.1"/>
    <property type="molecule type" value="Genomic_DNA"/>
</dbReference>
<proteinExistence type="predicted"/>
<dbReference type="SUPFAM" id="SSF47336">
    <property type="entry name" value="ACP-like"/>
    <property type="match status" value="1"/>
</dbReference>
<dbReference type="RefSeq" id="WP_184731097.1">
    <property type="nucleotide sequence ID" value="NZ_JACHIW010000002.1"/>
</dbReference>
<gene>
    <name evidence="2" type="ORF">BJ970_006573</name>
</gene>
<evidence type="ECO:0000313" key="3">
    <source>
        <dbReference type="Proteomes" id="UP000584374"/>
    </source>
</evidence>
<dbReference type="InterPro" id="IPR036736">
    <property type="entry name" value="ACP-like_sf"/>
</dbReference>
<organism evidence="2 3">
    <name type="scientific">Saccharopolyspora phatthalungensis</name>
    <dbReference type="NCBI Taxonomy" id="664693"/>
    <lineage>
        <taxon>Bacteria</taxon>
        <taxon>Bacillati</taxon>
        <taxon>Actinomycetota</taxon>
        <taxon>Actinomycetes</taxon>
        <taxon>Pseudonocardiales</taxon>
        <taxon>Pseudonocardiaceae</taxon>
        <taxon>Saccharopolyspora</taxon>
    </lineage>
</organism>
<evidence type="ECO:0000259" key="1">
    <source>
        <dbReference type="PROSITE" id="PS50075"/>
    </source>
</evidence>
<dbReference type="PROSITE" id="PS50075">
    <property type="entry name" value="CARRIER"/>
    <property type="match status" value="1"/>
</dbReference>
<keyword evidence="3" id="KW-1185">Reference proteome</keyword>
<sequence>MSISEAELRDTVAAVLGMRPDEIAGDANLVQLGLSSLETMRLASRWRRERRQVSFAALVGQPTLNQWLDHLNGR</sequence>
<evidence type="ECO:0000313" key="2">
    <source>
        <dbReference type="EMBL" id="MBB5158974.1"/>
    </source>
</evidence>
<reference evidence="2 3" key="1">
    <citation type="submission" date="2020-08" db="EMBL/GenBank/DDBJ databases">
        <title>Sequencing the genomes of 1000 actinobacteria strains.</title>
        <authorList>
            <person name="Klenk H.-P."/>
        </authorList>
    </citation>
    <scope>NUCLEOTIDE SEQUENCE [LARGE SCALE GENOMIC DNA]</scope>
    <source>
        <strain evidence="2 3">DSM 45584</strain>
    </source>
</reference>
<comment type="caution">
    <text evidence="2">The sequence shown here is derived from an EMBL/GenBank/DDBJ whole genome shotgun (WGS) entry which is preliminary data.</text>
</comment>
<dbReference type="Pfam" id="PF00550">
    <property type="entry name" value="PP-binding"/>
    <property type="match status" value="1"/>
</dbReference>
<dbReference type="InterPro" id="IPR009081">
    <property type="entry name" value="PP-bd_ACP"/>
</dbReference>
<dbReference type="Proteomes" id="UP000584374">
    <property type="component" value="Unassembled WGS sequence"/>
</dbReference>
<accession>A0A840QDW1</accession>
<name>A0A840QDW1_9PSEU</name>
<dbReference type="Gene3D" id="1.10.1200.10">
    <property type="entry name" value="ACP-like"/>
    <property type="match status" value="1"/>
</dbReference>
<protein>
    <submittedName>
        <fullName evidence="2">Aryl carrier-like protein</fullName>
    </submittedName>
</protein>
<dbReference type="AlphaFoldDB" id="A0A840QDW1"/>